<dbReference type="InterPro" id="IPR050108">
    <property type="entry name" value="CDK"/>
</dbReference>
<dbReference type="PROSITE" id="PS50011">
    <property type="entry name" value="PROTEIN_KINASE_DOM"/>
    <property type="match status" value="1"/>
</dbReference>
<evidence type="ECO:0000256" key="6">
    <source>
        <dbReference type="ARBA" id="ARBA00022777"/>
    </source>
</evidence>
<dbReference type="InterPro" id="IPR011009">
    <property type="entry name" value="Kinase-like_dom_sf"/>
</dbReference>
<keyword evidence="6" id="KW-0418">Kinase</keyword>
<comment type="similarity">
    <text evidence="1">Belongs to the protein kinase superfamily. CMGC Ser/Thr protein kinase family. CDC2/CDKX subfamily.</text>
</comment>
<keyword evidence="7" id="KW-0067">ATP-binding</keyword>
<dbReference type="InterPro" id="IPR008271">
    <property type="entry name" value="Ser/Thr_kinase_AS"/>
</dbReference>
<dbReference type="GO" id="GO:0008353">
    <property type="term" value="F:RNA polymerase II CTD heptapeptide repeat kinase activity"/>
    <property type="evidence" value="ECO:0007669"/>
    <property type="project" value="TreeGrafter"/>
</dbReference>
<keyword evidence="13" id="KW-1185">Reference proteome</keyword>
<dbReference type="EMBL" id="MU857614">
    <property type="protein sequence ID" value="KAK4250357.1"/>
    <property type="molecule type" value="Genomic_DNA"/>
</dbReference>
<feature type="compositionally biased region" description="Basic residues" evidence="10">
    <location>
        <begin position="168"/>
        <end position="186"/>
    </location>
</feature>
<feature type="compositionally biased region" description="Low complexity" evidence="10">
    <location>
        <begin position="916"/>
        <end position="925"/>
    </location>
</feature>
<dbReference type="PANTHER" id="PTHR24056">
    <property type="entry name" value="CELL DIVISION PROTEIN KINASE"/>
    <property type="match status" value="1"/>
</dbReference>
<dbReference type="Proteomes" id="UP001303647">
    <property type="component" value="Unassembled WGS sequence"/>
</dbReference>
<keyword evidence="3" id="KW-0723">Serine/threonine-protein kinase</keyword>
<evidence type="ECO:0000256" key="7">
    <source>
        <dbReference type="ARBA" id="ARBA00022840"/>
    </source>
</evidence>
<dbReference type="SMART" id="SM00220">
    <property type="entry name" value="S_TKc"/>
    <property type="match status" value="1"/>
</dbReference>
<evidence type="ECO:0000313" key="13">
    <source>
        <dbReference type="Proteomes" id="UP001303647"/>
    </source>
</evidence>
<feature type="compositionally biased region" description="Polar residues" evidence="10">
    <location>
        <begin position="459"/>
        <end position="468"/>
    </location>
</feature>
<evidence type="ECO:0000256" key="10">
    <source>
        <dbReference type="SAM" id="MobiDB-lite"/>
    </source>
</evidence>
<dbReference type="Pfam" id="PF00069">
    <property type="entry name" value="Pkinase"/>
    <property type="match status" value="1"/>
</dbReference>
<organism evidence="12 13">
    <name type="scientific">Corynascus novoguineensis</name>
    <dbReference type="NCBI Taxonomy" id="1126955"/>
    <lineage>
        <taxon>Eukaryota</taxon>
        <taxon>Fungi</taxon>
        <taxon>Dikarya</taxon>
        <taxon>Ascomycota</taxon>
        <taxon>Pezizomycotina</taxon>
        <taxon>Sordariomycetes</taxon>
        <taxon>Sordariomycetidae</taxon>
        <taxon>Sordariales</taxon>
        <taxon>Chaetomiaceae</taxon>
        <taxon>Corynascus</taxon>
    </lineage>
</organism>
<feature type="compositionally biased region" description="Basic residues" evidence="10">
    <location>
        <begin position="258"/>
        <end position="281"/>
    </location>
</feature>
<protein>
    <recommendedName>
        <fullName evidence="2">cyclin-dependent kinase</fullName>
        <ecNumber evidence="2">2.7.11.22</ecNumber>
    </recommendedName>
</protein>
<dbReference type="GO" id="GO:0032968">
    <property type="term" value="P:positive regulation of transcription elongation by RNA polymerase II"/>
    <property type="evidence" value="ECO:0007669"/>
    <property type="project" value="TreeGrafter"/>
</dbReference>
<dbReference type="GO" id="GO:0030332">
    <property type="term" value="F:cyclin binding"/>
    <property type="evidence" value="ECO:0007669"/>
    <property type="project" value="TreeGrafter"/>
</dbReference>
<feature type="compositionally biased region" description="Basic residues" evidence="10">
    <location>
        <begin position="69"/>
        <end position="78"/>
    </location>
</feature>
<evidence type="ECO:0000256" key="4">
    <source>
        <dbReference type="ARBA" id="ARBA00022679"/>
    </source>
</evidence>
<gene>
    <name evidence="12" type="ORF">C7999DRAFT_38663</name>
</gene>
<evidence type="ECO:0000256" key="8">
    <source>
        <dbReference type="ARBA" id="ARBA00047811"/>
    </source>
</evidence>
<dbReference type="Gene3D" id="1.10.510.10">
    <property type="entry name" value="Transferase(Phosphotransferase) domain 1"/>
    <property type="match status" value="1"/>
</dbReference>
<dbReference type="PROSITE" id="PS00108">
    <property type="entry name" value="PROTEIN_KINASE_ST"/>
    <property type="match status" value="1"/>
</dbReference>
<dbReference type="SUPFAM" id="SSF56112">
    <property type="entry name" value="Protein kinase-like (PK-like)"/>
    <property type="match status" value="1"/>
</dbReference>
<sequence>MSNLALRDDHLAHHQRRDNAASPNGNSSRRDNQHRRQDGNDLGMTTSRRSISPAAVAVNRSPDSVRGRERTRKHHHSSRPPPPPLPHSRGRSAEPSQQNSQHRRRDQVRSPDHRSGRLPQPSHRSPHSRRDRSREELTRREPRASPDRRRPDHGSPRLRKEAQDRSEHRVRRRASRSPVPSKRRRSPSPPLGRESQSKKARQDIDLAGSKRGLPSKHLTSKFDRSLSPRPPRAHSSTTRDQRSNPTRHSGRSRSPSPPRRHRSRSPHSRPRARSPRDRHRSPRPDSRHRSRSRRRSPRRLSPEGNRLPNASDTGSRRRGSIDQEPIHTTRGSGRAHSPRGSRHPKAAKRGRSHEGSRSSKSFDPASGVNSIEVNMAARGGYRGGFNPQSGYPKGQYDARGYGQSPGHGTPVSSFHGSPTAQSPYNGSGRGWSGQPQFSPQGGQYSPQYPHSNYGPPTGPQSHYQSGQAHSPPYPPTGPAAQYPSGQYRGSHRGGSFRGNHTQWHPQGNNGRGQPGSSEGSDPHADAHSEKGDVAMADSDNPFRPSKDLQVEDTSRVEQPKEDIMPPPSRPPPTGPQSSTPNKFTVAAPRPEISFKFNAAPVSREPPTKPAAQKAPISRPERDRGGFPRNAPTEPASARPRPVVPTGPSDRRAIETRKAKKIVKRLKEKPTLPADLAASKSVFKGLNVYTKKLVALKRIRMEGEKDGFPVTANIVQLQEVMVEANDCFMKKHLAQQLFEGLDYLHTRGVLHRDIKAANILVSNEGILKLADFGLARFYAKHHQLDYTNRLLLGETQYGPAVDIWSAASIFPGDGSEINQLEKIQAVLGTPSRKDWPNIKYKDQLTPAAFDLLTAMFRYDPDTRPTAAEVLKHPYFTAEEPAPRQAIELKDISGEWHEFEFKTLRREKEKKEKERARAAQQQQQQSSAKEEGPPGSSSIRDRERKRLNESGDAQPREAKRPHIDVNGKGMKPG</sequence>
<dbReference type="EC" id="2.7.11.22" evidence="2"/>
<dbReference type="GO" id="GO:0008024">
    <property type="term" value="C:cyclin/CDK positive transcription elongation factor complex"/>
    <property type="evidence" value="ECO:0007669"/>
    <property type="project" value="TreeGrafter"/>
</dbReference>
<evidence type="ECO:0000259" key="11">
    <source>
        <dbReference type="PROSITE" id="PS50011"/>
    </source>
</evidence>
<feature type="compositionally biased region" description="Basic and acidic residues" evidence="10">
    <location>
        <begin position="544"/>
        <end position="563"/>
    </location>
</feature>
<feature type="region of interest" description="Disordered" evidence="10">
    <location>
        <begin position="905"/>
        <end position="971"/>
    </location>
</feature>
<comment type="caution">
    <text evidence="12">The sequence shown here is derived from an EMBL/GenBank/DDBJ whole genome shotgun (WGS) entry which is preliminary data.</text>
</comment>
<feature type="compositionally biased region" description="Low complexity" evidence="10">
    <location>
        <begin position="432"/>
        <end position="447"/>
    </location>
</feature>
<feature type="compositionally biased region" description="Basic and acidic residues" evidence="10">
    <location>
        <begin position="937"/>
        <end position="963"/>
    </location>
</feature>
<dbReference type="PANTHER" id="PTHR24056:SF546">
    <property type="entry name" value="CYCLIN-DEPENDENT KINASE 12"/>
    <property type="match status" value="1"/>
</dbReference>
<reference evidence="12" key="1">
    <citation type="journal article" date="2023" name="Mol. Phylogenet. Evol.">
        <title>Genome-scale phylogeny and comparative genomics of the fungal order Sordariales.</title>
        <authorList>
            <person name="Hensen N."/>
            <person name="Bonometti L."/>
            <person name="Westerberg I."/>
            <person name="Brannstrom I.O."/>
            <person name="Guillou S."/>
            <person name="Cros-Aarteil S."/>
            <person name="Calhoun S."/>
            <person name="Haridas S."/>
            <person name="Kuo A."/>
            <person name="Mondo S."/>
            <person name="Pangilinan J."/>
            <person name="Riley R."/>
            <person name="LaButti K."/>
            <person name="Andreopoulos B."/>
            <person name="Lipzen A."/>
            <person name="Chen C."/>
            <person name="Yan M."/>
            <person name="Daum C."/>
            <person name="Ng V."/>
            <person name="Clum A."/>
            <person name="Steindorff A."/>
            <person name="Ohm R.A."/>
            <person name="Martin F."/>
            <person name="Silar P."/>
            <person name="Natvig D.O."/>
            <person name="Lalanne C."/>
            <person name="Gautier V."/>
            <person name="Ament-Velasquez S.L."/>
            <person name="Kruys A."/>
            <person name="Hutchinson M.I."/>
            <person name="Powell A.J."/>
            <person name="Barry K."/>
            <person name="Miller A.N."/>
            <person name="Grigoriev I.V."/>
            <person name="Debuchy R."/>
            <person name="Gladieux P."/>
            <person name="Hiltunen Thoren M."/>
            <person name="Johannesson H."/>
        </authorList>
    </citation>
    <scope>NUCLEOTIDE SEQUENCE</scope>
    <source>
        <strain evidence="12">CBS 359.72</strain>
    </source>
</reference>
<feature type="compositionally biased region" description="Basic and acidic residues" evidence="10">
    <location>
        <begin position="520"/>
        <end position="532"/>
    </location>
</feature>
<accession>A0AAN7CZV4</accession>
<evidence type="ECO:0000256" key="9">
    <source>
        <dbReference type="ARBA" id="ARBA00048367"/>
    </source>
</evidence>
<keyword evidence="5" id="KW-0547">Nucleotide-binding</keyword>
<dbReference type="InterPro" id="IPR000719">
    <property type="entry name" value="Prot_kinase_dom"/>
</dbReference>
<dbReference type="GO" id="GO:0005524">
    <property type="term" value="F:ATP binding"/>
    <property type="evidence" value="ECO:0007669"/>
    <property type="project" value="UniProtKB-KW"/>
</dbReference>
<feature type="compositionally biased region" description="Basic and acidic residues" evidence="10">
    <location>
        <begin position="132"/>
        <end position="167"/>
    </location>
</feature>
<feature type="compositionally biased region" description="Pro residues" evidence="10">
    <location>
        <begin position="564"/>
        <end position="574"/>
    </location>
</feature>
<feature type="compositionally biased region" description="Basic and acidic residues" evidence="10">
    <location>
        <begin position="905"/>
        <end position="915"/>
    </location>
</feature>
<dbReference type="AlphaFoldDB" id="A0AAN7CZV4"/>
<evidence type="ECO:0000256" key="5">
    <source>
        <dbReference type="ARBA" id="ARBA00022741"/>
    </source>
</evidence>
<reference evidence="12" key="2">
    <citation type="submission" date="2023-05" db="EMBL/GenBank/DDBJ databases">
        <authorList>
            <consortium name="Lawrence Berkeley National Laboratory"/>
            <person name="Steindorff A."/>
            <person name="Hensen N."/>
            <person name="Bonometti L."/>
            <person name="Westerberg I."/>
            <person name="Brannstrom I.O."/>
            <person name="Guillou S."/>
            <person name="Cros-Aarteil S."/>
            <person name="Calhoun S."/>
            <person name="Haridas S."/>
            <person name="Kuo A."/>
            <person name="Mondo S."/>
            <person name="Pangilinan J."/>
            <person name="Riley R."/>
            <person name="Labutti K."/>
            <person name="Andreopoulos B."/>
            <person name="Lipzen A."/>
            <person name="Chen C."/>
            <person name="Yanf M."/>
            <person name="Daum C."/>
            <person name="Ng V."/>
            <person name="Clum A."/>
            <person name="Ohm R."/>
            <person name="Martin F."/>
            <person name="Silar P."/>
            <person name="Natvig D."/>
            <person name="Lalanne C."/>
            <person name="Gautier V."/>
            <person name="Ament-Velasquez S.L."/>
            <person name="Kruys A."/>
            <person name="Hutchinson M.I."/>
            <person name="Powell A.J."/>
            <person name="Barry K."/>
            <person name="Miller A.N."/>
            <person name="Grigoriev I.V."/>
            <person name="Debuchy R."/>
            <person name="Gladieux P."/>
            <person name="Thoren M.H."/>
            <person name="Johannesson H."/>
        </authorList>
    </citation>
    <scope>NUCLEOTIDE SEQUENCE</scope>
    <source>
        <strain evidence="12">CBS 359.72</strain>
    </source>
</reference>
<name>A0AAN7CZV4_9PEZI</name>
<feature type="region of interest" description="Disordered" evidence="10">
    <location>
        <begin position="1"/>
        <end position="655"/>
    </location>
</feature>
<comment type="catalytic activity">
    <reaction evidence="8">
        <text>L-threonyl-[protein] + ATP = O-phospho-L-threonyl-[protein] + ADP + H(+)</text>
        <dbReference type="Rhea" id="RHEA:46608"/>
        <dbReference type="Rhea" id="RHEA-COMP:11060"/>
        <dbReference type="Rhea" id="RHEA-COMP:11605"/>
        <dbReference type="ChEBI" id="CHEBI:15378"/>
        <dbReference type="ChEBI" id="CHEBI:30013"/>
        <dbReference type="ChEBI" id="CHEBI:30616"/>
        <dbReference type="ChEBI" id="CHEBI:61977"/>
        <dbReference type="ChEBI" id="CHEBI:456216"/>
        <dbReference type="EC" id="2.7.11.22"/>
    </reaction>
</comment>
<keyword evidence="4" id="KW-0808">Transferase</keyword>
<evidence type="ECO:0000313" key="12">
    <source>
        <dbReference type="EMBL" id="KAK4250357.1"/>
    </source>
</evidence>
<feature type="compositionally biased region" description="Basic residues" evidence="10">
    <location>
        <begin position="336"/>
        <end position="351"/>
    </location>
</feature>
<feature type="domain" description="Protein kinase" evidence="11">
    <location>
        <begin position="615"/>
        <end position="874"/>
    </location>
</feature>
<feature type="compositionally biased region" description="Polar residues" evidence="10">
    <location>
        <begin position="410"/>
        <end position="425"/>
    </location>
</feature>
<feature type="compositionally biased region" description="Polar residues" evidence="10">
    <location>
        <begin position="498"/>
        <end position="508"/>
    </location>
</feature>
<proteinExistence type="inferred from homology"/>
<evidence type="ECO:0000256" key="1">
    <source>
        <dbReference type="ARBA" id="ARBA00006485"/>
    </source>
</evidence>
<feature type="compositionally biased region" description="Basic and acidic residues" evidence="10">
    <location>
        <begin position="28"/>
        <end position="39"/>
    </location>
</feature>
<evidence type="ECO:0000256" key="2">
    <source>
        <dbReference type="ARBA" id="ARBA00012425"/>
    </source>
</evidence>
<feature type="compositionally biased region" description="Basic and acidic residues" evidence="10">
    <location>
        <begin position="1"/>
        <end position="12"/>
    </location>
</feature>
<feature type="compositionally biased region" description="Basic residues" evidence="10">
    <location>
        <begin position="288"/>
        <end position="298"/>
    </location>
</feature>
<comment type="catalytic activity">
    <reaction evidence="9">
        <text>L-seryl-[protein] + ATP = O-phospho-L-seryl-[protein] + ADP + H(+)</text>
        <dbReference type="Rhea" id="RHEA:17989"/>
        <dbReference type="Rhea" id="RHEA-COMP:9863"/>
        <dbReference type="Rhea" id="RHEA-COMP:11604"/>
        <dbReference type="ChEBI" id="CHEBI:15378"/>
        <dbReference type="ChEBI" id="CHEBI:29999"/>
        <dbReference type="ChEBI" id="CHEBI:30616"/>
        <dbReference type="ChEBI" id="CHEBI:83421"/>
        <dbReference type="ChEBI" id="CHEBI:456216"/>
        <dbReference type="EC" id="2.7.11.22"/>
    </reaction>
</comment>
<dbReference type="GO" id="GO:0004693">
    <property type="term" value="F:cyclin-dependent protein serine/threonine kinase activity"/>
    <property type="evidence" value="ECO:0007669"/>
    <property type="project" value="UniProtKB-EC"/>
</dbReference>
<feature type="compositionally biased region" description="Basic and acidic residues" evidence="10">
    <location>
        <begin position="195"/>
        <end position="204"/>
    </location>
</feature>
<evidence type="ECO:0000256" key="3">
    <source>
        <dbReference type="ARBA" id="ARBA00022527"/>
    </source>
</evidence>